<accession>A0A1I3TYA6</accession>
<dbReference type="Pfam" id="PF04134">
    <property type="entry name" value="DCC1-like"/>
    <property type="match status" value="1"/>
</dbReference>
<dbReference type="GO" id="GO:0015035">
    <property type="term" value="F:protein-disulfide reductase activity"/>
    <property type="evidence" value="ECO:0007669"/>
    <property type="project" value="InterPro"/>
</dbReference>
<dbReference type="Proteomes" id="UP000199545">
    <property type="component" value="Unassembled WGS sequence"/>
</dbReference>
<dbReference type="STRING" id="46223.SAMN05421852_12030"/>
<dbReference type="AlphaFoldDB" id="A0A1I3TYA6"/>
<evidence type="ECO:0000313" key="2">
    <source>
        <dbReference type="Proteomes" id="UP000199545"/>
    </source>
</evidence>
<dbReference type="PANTHER" id="PTHR33639">
    <property type="entry name" value="THIOL-DISULFIDE OXIDOREDUCTASE DCC"/>
    <property type="match status" value="1"/>
</dbReference>
<dbReference type="InterPro" id="IPR007263">
    <property type="entry name" value="DCC1-like"/>
</dbReference>
<dbReference type="EMBL" id="FORR01000020">
    <property type="protein sequence ID" value="SFJ75463.1"/>
    <property type="molecule type" value="Genomic_DNA"/>
</dbReference>
<name>A0A1I3TYA6_9BACL</name>
<dbReference type="InterPro" id="IPR052927">
    <property type="entry name" value="DCC_oxidoreductase"/>
</dbReference>
<keyword evidence="2" id="KW-1185">Reference proteome</keyword>
<dbReference type="OrthoDB" id="9785438at2"/>
<gene>
    <name evidence="1" type="ORF">SAMN05421852_12030</name>
</gene>
<proteinExistence type="predicted"/>
<protein>
    <submittedName>
        <fullName evidence="1">Predicted thiol-disulfide oxidoreductase YuxK, DCC family</fullName>
    </submittedName>
</protein>
<dbReference type="RefSeq" id="WP_093231312.1">
    <property type="nucleotide sequence ID" value="NZ_FORR01000020.1"/>
</dbReference>
<reference evidence="1 2" key="1">
    <citation type="submission" date="2016-10" db="EMBL/GenBank/DDBJ databases">
        <authorList>
            <person name="de Groot N.N."/>
        </authorList>
    </citation>
    <scope>NUCLEOTIDE SEQUENCE [LARGE SCALE GENOMIC DNA]</scope>
    <source>
        <strain evidence="1 2">DSM 44778</strain>
    </source>
</reference>
<organism evidence="1 2">
    <name type="scientific">Thermoflavimicrobium dichotomicum</name>
    <dbReference type="NCBI Taxonomy" id="46223"/>
    <lineage>
        <taxon>Bacteria</taxon>
        <taxon>Bacillati</taxon>
        <taxon>Bacillota</taxon>
        <taxon>Bacilli</taxon>
        <taxon>Bacillales</taxon>
        <taxon>Thermoactinomycetaceae</taxon>
        <taxon>Thermoflavimicrobium</taxon>
    </lineage>
</organism>
<evidence type="ECO:0000313" key="1">
    <source>
        <dbReference type="EMBL" id="SFJ75463.1"/>
    </source>
</evidence>
<dbReference type="PANTHER" id="PTHR33639:SF2">
    <property type="entry name" value="DUF393 DOMAIN-CONTAINING PROTEIN"/>
    <property type="match status" value="1"/>
</dbReference>
<sequence>MNHLPEDLDRHSIILFDGVCHFCNGAVQFVIKRDKKGHFRFASLQSKVAQALFSAYQIQRPSLDSIVLIEDDRYYSESTAILRICRKMDGVWKGLYLFMLVPKPVRDVLYRWFAKRRYRFFGKSETCMIPTPEIRERFLEIDEVER</sequence>